<comment type="similarity">
    <text evidence="1">Belongs to the UPF0065 (bug) family.</text>
</comment>
<dbReference type="RefSeq" id="WP_345250530.1">
    <property type="nucleotide sequence ID" value="NZ_BAABFO010000013.1"/>
</dbReference>
<evidence type="ECO:0000313" key="3">
    <source>
        <dbReference type="EMBL" id="GAA4335399.1"/>
    </source>
</evidence>
<dbReference type="EMBL" id="BAABFO010000013">
    <property type="protein sequence ID" value="GAA4335399.1"/>
    <property type="molecule type" value="Genomic_DNA"/>
</dbReference>
<dbReference type="PANTHER" id="PTHR42928:SF5">
    <property type="entry name" value="BLR1237 PROTEIN"/>
    <property type="match status" value="1"/>
</dbReference>
<feature type="chain" id="PRO_5046060905" evidence="2">
    <location>
        <begin position="27"/>
        <end position="326"/>
    </location>
</feature>
<dbReference type="Pfam" id="PF03401">
    <property type="entry name" value="TctC"/>
    <property type="match status" value="1"/>
</dbReference>
<dbReference type="Gene3D" id="3.40.190.10">
    <property type="entry name" value="Periplasmic binding protein-like II"/>
    <property type="match status" value="1"/>
</dbReference>
<name>A0ABP8H792_9BURK</name>
<feature type="signal peptide" evidence="2">
    <location>
        <begin position="1"/>
        <end position="26"/>
    </location>
</feature>
<reference evidence="4" key="1">
    <citation type="journal article" date="2019" name="Int. J. Syst. Evol. Microbiol.">
        <title>The Global Catalogue of Microorganisms (GCM) 10K type strain sequencing project: providing services to taxonomists for standard genome sequencing and annotation.</title>
        <authorList>
            <consortium name="The Broad Institute Genomics Platform"/>
            <consortium name="The Broad Institute Genome Sequencing Center for Infectious Disease"/>
            <person name="Wu L."/>
            <person name="Ma J."/>
        </authorList>
    </citation>
    <scope>NUCLEOTIDE SEQUENCE [LARGE SCALE GENOMIC DNA]</scope>
    <source>
        <strain evidence="4">JCM 17666</strain>
    </source>
</reference>
<evidence type="ECO:0000256" key="2">
    <source>
        <dbReference type="SAM" id="SignalP"/>
    </source>
</evidence>
<dbReference type="InterPro" id="IPR042100">
    <property type="entry name" value="Bug_dom1"/>
</dbReference>
<accession>A0ABP8H792</accession>
<dbReference type="PANTHER" id="PTHR42928">
    <property type="entry name" value="TRICARBOXYLATE-BINDING PROTEIN"/>
    <property type="match status" value="1"/>
</dbReference>
<dbReference type="Proteomes" id="UP001501671">
    <property type="component" value="Unassembled WGS sequence"/>
</dbReference>
<sequence>MKNKALKSLLIAIAIFSLEGSLPVRAQAPAWPSQPIRLMVPFSAGGGADNAARIVGRKLGERLGQPVVIENRPGAGGVIAESALAQALPDGYTMLYDSFALAVNATRRNLSFDPRTDLVPVTSTATAETVLVANPRLPVRTVKELVAYAKANPGKVSYASAGVGSVAHLSGEMLASDNGLNLLHVPYKGGGQAITDLMGGQVDIYFAAPTSTLASIKGGKLRALAVTSPERADYLPELPTMVELGYPDFVMETWHGLFVPRGTPPEILSRIDRETQAVLADPEVQKLMRASGLTPRISDQPTFARFVDAQITRWSRFLKDRDIQID</sequence>
<dbReference type="InterPro" id="IPR005064">
    <property type="entry name" value="BUG"/>
</dbReference>
<keyword evidence="2" id="KW-0732">Signal</keyword>
<dbReference type="Gene3D" id="3.40.190.150">
    <property type="entry name" value="Bordetella uptake gene, domain 1"/>
    <property type="match status" value="1"/>
</dbReference>
<proteinExistence type="inferred from homology"/>
<evidence type="ECO:0000256" key="1">
    <source>
        <dbReference type="ARBA" id="ARBA00006987"/>
    </source>
</evidence>
<dbReference type="PIRSF" id="PIRSF017082">
    <property type="entry name" value="YflP"/>
    <property type="match status" value="1"/>
</dbReference>
<keyword evidence="4" id="KW-1185">Reference proteome</keyword>
<gene>
    <name evidence="3" type="ORF">GCM10023144_28660</name>
</gene>
<dbReference type="SUPFAM" id="SSF53850">
    <property type="entry name" value="Periplasmic binding protein-like II"/>
    <property type="match status" value="1"/>
</dbReference>
<protein>
    <submittedName>
        <fullName evidence="3">Tripartite tricarboxylate transporter substrate binding protein</fullName>
    </submittedName>
</protein>
<organism evidence="3 4">
    <name type="scientific">Pigmentiphaga soli</name>
    <dbReference type="NCBI Taxonomy" id="1007095"/>
    <lineage>
        <taxon>Bacteria</taxon>
        <taxon>Pseudomonadati</taxon>
        <taxon>Pseudomonadota</taxon>
        <taxon>Betaproteobacteria</taxon>
        <taxon>Burkholderiales</taxon>
        <taxon>Alcaligenaceae</taxon>
        <taxon>Pigmentiphaga</taxon>
    </lineage>
</organism>
<comment type="caution">
    <text evidence="3">The sequence shown here is derived from an EMBL/GenBank/DDBJ whole genome shotgun (WGS) entry which is preliminary data.</text>
</comment>
<dbReference type="CDD" id="cd13578">
    <property type="entry name" value="PBP2_Bug27"/>
    <property type="match status" value="1"/>
</dbReference>
<evidence type="ECO:0000313" key="4">
    <source>
        <dbReference type="Proteomes" id="UP001501671"/>
    </source>
</evidence>